<dbReference type="Proteomes" id="UP000199608">
    <property type="component" value="Unassembled WGS sequence"/>
</dbReference>
<dbReference type="Gene3D" id="3.30.70.20">
    <property type="match status" value="2"/>
</dbReference>
<evidence type="ECO:0000256" key="13">
    <source>
        <dbReference type="PROSITE-ProRule" id="PRU00169"/>
    </source>
</evidence>
<dbReference type="PRINTS" id="PR00411">
    <property type="entry name" value="PNDRDTASEI"/>
</dbReference>
<keyword evidence="5" id="KW-0479">Metal-binding</keyword>
<reference evidence="17" key="1">
    <citation type="submission" date="2016-10" db="EMBL/GenBank/DDBJ databases">
        <authorList>
            <person name="Varghese N."/>
            <person name="Submissions S."/>
        </authorList>
    </citation>
    <scope>NUCLEOTIDE SEQUENCE [LARGE SCALE GENOMIC DNA]</scope>
    <source>
        <strain evidence="17">DSM 3384</strain>
    </source>
</reference>
<dbReference type="Pfam" id="PF13450">
    <property type="entry name" value="NAD_binding_8"/>
    <property type="match status" value="1"/>
</dbReference>
<evidence type="ECO:0000259" key="15">
    <source>
        <dbReference type="PROSITE" id="PS51379"/>
    </source>
</evidence>
<evidence type="ECO:0000256" key="3">
    <source>
        <dbReference type="ARBA" id="ARBA00022485"/>
    </source>
</evidence>
<dbReference type="SMART" id="SM00448">
    <property type="entry name" value="REC"/>
    <property type="match status" value="1"/>
</dbReference>
<organism evidence="16 17">
    <name type="scientific">Desulfobacula phenolica</name>
    <dbReference type="NCBI Taxonomy" id="90732"/>
    <lineage>
        <taxon>Bacteria</taxon>
        <taxon>Pseudomonadati</taxon>
        <taxon>Thermodesulfobacteriota</taxon>
        <taxon>Desulfobacteria</taxon>
        <taxon>Desulfobacterales</taxon>
        <taxon>Desulfobacteraceae</taxon>
        <taxon>Desulfobacula</taxon>
    </lineage>
</organism>
<keyword evidence="10" id="KW-0411">Iron-sulfur</keyword>
<feature type="domain" description="4Fe-4S ferredoxin-type" evidence="15">
    <location>
        <begin position="1097"/>
        <end position="1126"/>
    </location>
</feature>
<evidence type="ECO:0000313" key="16">
    <source>
        <dbReference type="EMBL" id="SDU18490.1"/>
    </source>
</evidence>
<dbReference type="Gene3D" id="3.40.50.720">
    <property type="entry name" value="NAD(P)-binding Rossmann-like Domain"/>
    <property type="match status" value="1"/>
</dbReference>
<evidence type="ECO:0000256" key="4">
    <source>
        <dbReference type="ARBA" id="ARBA00022553"/>
    </source>
</evidence>
<dbReference type="RefSeq" id="WP_092233469.1">
    <property type="nucleotide sequence ID" value="NZ_FNLL01000005.1"/>
</dbReference>
<dbReference type="GO" id="GO:0051539">
    <property type="term" value="F:4 iron, 4 sulfur cluster binding"/>
    <property type="evidence" value="ECO:0007669"/>
    <property type="project" value="UniProtKB-KW"/>
</dbReference>
<feature type="domain" description="4Fe-4S ferredoxin-type" evidence="15">
    <location>
        <begin position="1128"/>
        <end position="1157"/>
    </location>
</feature>
<protein>
    <submittedName>
        <fullName evidence="16">Heterodisulfide reductase subunit A</fullName>
    </submittedName>
</protein>
<evidence type="ECO:0000256" key="11">
    <source>
        <dbReference type="ARBA" id="ARBA00023015"/>
    </source>
</evidence>
<evidence type="ECO:0000256" key="12">
    <source>
        <dbReference type="ARBA" id="ARBA00023163"/>
    </source>
</evidence>
<name>A0A1H2GFY9_9BACT</name>
<keyword evidence="9" id="KW-0902">Two-component regulatory system</keyword>
<dbReference type="Gene3D" id="3.50.50.60">
    <property type="entry name" value="FAD/NAD(P)-binding domain"/>
    <property type="match status" value="1"/>
</dbReference>
<dbReference type="EMBL" id="FNLL01000005">
    <property type="protein sequence ID" value="SDU18490.1"/>
    <property type="molecule type" value="Genomic_DNA"/>
</dbReference>
<dbReference type="Pfam" id="PF13187">
    <property type="entry name" value="Fer4_9"/>
    <property type="match status" value="1"/>
</dbReference>
<sequence>MNKAIGRTLVAGAGLSGIRSALDLAETGFKVLLIDKADHIGGLLCQLDYQFPTSTCGYCRMLPMFDRDRSSQHCLRKGLFHENIEILLSTELISVQGEPGDLTVTLKQNPSLIDSSLCTGCGECERVCPVLVNDPFNEGFTKRKAVYLPTPQSFSNAYTIDYTACTRCGECEKICSAGAIKFTEQDREKFKILVVDDEKIVRDSMKEWLKEEGFFVKTADSGQKALDLMDEQLFNMLLTDIKMPGMDGVELLARAKQKNEDLCVIMMTAYAAVDSAVDAMKHGALDYLTKPFDPDILISMVLKVYHEFEIAEGRVERVDAFILAGGTQFFRPELGKNPYGYGVLPGVLTGMEFERLISGTGPEFVSGSNRLIHPKTGKPVRKIAWFQCVGSRDVQAGAQFCSSVCCMISIKEAILAREKFGPDIETTIFYMDMRTIGKSFDEYKRTAQQDNQVRFVRARIHSLSQNPTFFKNSVVSQDSGKMDGNLVTRYADIQGVIHEEDFDLVVLATGQRPAQQMTDFAIKNNIETNTWGFVETLPFSMVETSRPGILSGGSLCGLKDIGESVTCASAAAFGACKIMHKAGRRITHEIQADEPAILARENPRILTVLCSCNTAFSQKLDIETLKASLERIPEIESIEIMDKLCMDEGKAALIDKIEKIHPNRLVIGACLPCIQKQKIRELGNMSKLHPSLIETLDMVPVLNRNLNSQITDFQIIGTTQCLERELKVLISRARFKNPVPVEEVESNQNALVIGGGIAGITAALSIADCGYHVDLVEKNDTLGGNLLWMDKNVDGLDIQAYLAEKVKQLESHDHVTIHKQTNIEGSGVNGFAVNDYRGRAEEFATVLNKDNDRSETIFHGVTILATGGNQAPLDLMSNDPSKNVLTQKEFEIAVHDREINPEKLNSVVMIQCSGTRDEKQNYCSRVCCIRALKNALLLKEKNPDVQVFIFYRDMMSYGFFEEYYIRAKNLGVVFFQYDPENKPVTQTNKSGCLVKARDILLDMPVEIQADCVIHATGILPDLPKALADQYGATRDEFYFFKEADSKFRPVDSMNYRVFSCGLSLKPCIIEEAISSAQACAVRAMRILSHERLVSGKTVATTRAATCSMCEMCVDTCPYGARFVDALEEKIGIDPGACQGCGVCAAVCPSGSAVLEGFDARQMLDVIDMALL</sequence>
<dbReference type="PANTHER" id="PTHR43498:SF1">
    <property type="entry name" value="COB--COM HETERODISULFIDE REDUCTASE IRON-SULFUR SUBUNIT A"/>
    <property type="match status" value="1"/>
</dbReference>
<dbReference type="GO" id="GO:0046872">
    <property type="term" value="F:metal ion binding"/>
    <property type="evidence" value="ECO:0007669"/>
    <property type="project" value="UniProtKB-KW"/>
</dbReference>
<evidence type="ECO:0000256" key="6">
    <source>
        <dbReference type="ARBA" id="ARBA00022827"/>
    </source>
</evidence>
<dbReference type="SUPFAM" id="SSF51971">
    <property type="entry name" value="Nucleotide-binding domain"/>
    <property type="match status" value="2"/>
</dbReference>
<dbReference type="AlphaFoldDB" id="A0A1H2GFY9"/>
<keyword evidence="12" id="KW-0804">Transcription</keyword>
<dbReference type="FunFam" id="3.40.50.2300:FF:000018">
    <property type="entry name" value="DNA-binding transcriptional regulator NtrC"/>
    <property type="match status" value="1"/>
</dbReference>
<keyword evidence="17" id="KW-1185">Reference proteome</keyword>
<feature type="modified residue" description="4-aspartylphosphate" evidence="13">
    <location>
        <position position="240"/>
    </location>
</feature>
<dbReference type="Gene3D" id="3.40.50.2300">
    <property type="match status" value="1"/>
</dbReference>
<accession>A0A1H2GFY9</accession>
<dbReference type="SUPFAM" id="SSF54862">
    <property type="entry name" value="4Fe-4S ferredoxins"/>
    <property type="match status" value="2"/>
</dbReference>
<dbReference type="InterPro" id="IPR017900">
    <property type="entry name" value="4Fe4S_Fe_S_CS"/>
</dbReference>
<dbReference type="GO" id="GO:0016491">
    <property type="term" value="F:oxidoreductase activity"/>
    <property type="evidence" value="ECO:0007669"/>
    <property type="project" value="UniProtKB-KW"/>
</dbReference>
<keyword evidence="6" id="KW-0285">Flavoprotein</keyword>
<keyword evidence="11" id="KW-0805">Transcription regulation</keyword>
<feature type="domain" description="Response regulatory" evidence="14">
    <location>
        <begin position="191"/>
        <end position="305"/>
    </location>
</feature>
<dbReference type="GO" id="GO:0000160">
    <property type="term" value="P:phosphorelay signal transduction system"/>
    <property type="evidence" value="ECO:0007669"/>
    <property type="project" value="UniProtKB-KW"/>
</dbReference>
<feature type="domain" description="4Fe-4S ferredoxin-type" evidence="15">
    <location>
        <begin position="109"/>
        <end position="138"/>
    </location>
</feature>
<evidence type="ECO:0000256" key="2">
    <source>
        <dbReference type="ARBA" id="ARBA00006561"/>
    </source>
</evidence>
<dbReference type="SUPFAM" id="SSF52172">
    <property type="entry name" value="CheY-like"/>
    <property type="match status" value="1"/>
</dbReference>
<evidence type="ECO:0000313" key="17">
    <source>
        <dbReference type="Proteomes" id="UP000199608"/>
    </source>
</evidence>
<dbReference type="Pfam" id="PF00072">
    <property type="entry name" value="Response_reg"/>
    <property type="match status" value="1"/>
</dbReference>
<dbReference type="Pfam" id="PF12838">
    <property type="entry name" value="Fer4_7"/>
    <property type="match status" value="1"/>
</dbReference>
<dbReference type="InterPro" id="IPR036188">
    <property type="entry name" value="FAD/NAD-bd_sf"/>
</dbReference>
<keyword evidence="7" id="KW-0560">Oxidoreductase</keyword>
<dbReference type="PROSITE" id="PS50110">
    <property type="entry name" value="RESPONSE_REGULATORY"/>
    <property type="match status" value="1"/>
</dbReference>
<dbReference type="InterPro" id="IPR001789">
    <property type="entry name" value="Sig_transdc_resp-reg_receiver"/>
</dbReference>
<keyword evidence="6" id="KW-0274">FAD</keyword>
<evidence type="ECO:0000256" key="8">
    <source>
        <dbReference type="ARBA" id="ARBA00023004"/>
    </source>
</evidence>
<keyword evidence="3" id="KW-0004">4Fe-4S</keyword>
<evidence type="ECO:0000256" key="7">
    <source>
        <dbReference type="ARBA" id="ARBA00023002"/>
    </source>
</evidence>
<dbReference type="InterPro" id="IPR011006">
    <property type="entry name" value="CheY-like_superfamily"/>
</dbReference>
<dbReference type="PROSITE" id="PS00198">
    <property type="entry name" value="4FE4S_FER_1"/>
    <property type="match status" value="2"/>
</dbReference>
<dbReference type="Pfam" id="PF12831">
    <property type="entry name" value="FAD_oxidored"/>
    <property type="match status" value="1"/>
</dbReference>
<gene>
    <name evidence="16" type="ORF">SAMN04487931_105182</name>
</gene>
<evidence type="ECO:0000256" key="1">
    <source>
        <dbReference type="ARBA" id="ARBA00001974"/>
    </source>
</evidence>
<comment type="similarity">
    <text evidence="2">Belongs to the HdrA family.</text>
</comment>
<dbReference type="InterPro" id="IPR017896">
    <property type="entry name" value="4Fe4S_Fe-S-bd"/>
</dbReference>
<evidence type="ECO:0000259" key="14">
    <source>
        <dbReference type="PROSITE" id="PS50110"/>
    </source>
</evidence>
<dbReference type="PROSITE" id="PS51379">
    <property type="entry name" value="4FE4S_FER_2"/>
    <property type="match status" value="4"/>
</dbReference>
<evidence type="ECO:0000256" key="10">
    <source>
        <dbReference type="ARBA" id="ARBA00023014"/>
    </source>
</evidence>
<proteinExistence type="inferred from homology"/>
<dbReference type="PANTHER" id="PTHR43498">
    <property type="entry name" value="FERREDOXIN:COB-COM HETERODISULFIDE REDUCTASE SUBUNIT A"/>
    <property type="match status" value="1"/>
</dbReference>
<evidence type="ECO:0000256" key="5">
    <source>
        <dbReference type="ARBA" id="ARBA00022723"/>
    </source>
</evidence>
<dbReference type="InterPro" id="IPR039650">
    <property type="entry name" value="HdrA-like"/>
</dbReference>
<feature type="domain" description="4Fe-4S ferredoxin-type" evidence="15">
    <location>
        <begin position="156"/>
        <end position="185"/>
    </location>
</feature>
<comment type="cofactor">
    <cofactor evidence="1">
        <name>FAD</name>
        <dbReference type="ChEBI" id="CHEBI:57692"/>
    </cofactor>
</comment>
<keyword evidence="8" id="KW-0408">Iron</keyword>
<evidence type="ECO:0000256" key="9">
    <source>
        <dbReference type="ARBA" id="ARBA00023012"/>
    </source>
</evidence>
<keyword evidence="4 13" id="KW-0597">Phosphoprotein</keyword>